<organism evidence="1 2">
    <name type="scientific">Lipomyces kononenkoae</name>
    <name type="common">Yeast</name>
    <dbReference type="NCBI Taxonomy" id="34357"/>
    <lineage>
        <taxon>Eukaryota</taxon>
        <taxon>Fungi</taxon>
        <taxon>Dikarya</taxon>
        <taxon>Ascomycota</taxon>
        <taxon>Saccharomycotina</taxon>
        <taxon>Lipomycetes</taxon>
        <taxon>Lipomycetales</taxon>
        <taxon>Lipomycetaceae</taxon>
        <taxon>Lipomyces</taxon>
    </lineage>
</organism>
<sequence length="323" mass="36672">MNAECAQCAICLHPIDSSKLVLTSPCGHKWDLSCICQWLDVSPDKSCPLCKSAVLSIVLAPAGSGESVSIPTSVFKDGHPSDDCVLSGDREREQSGRVATLIARDDYIDRTYRIALERRKYVYRNRLRACYIGNNKYTGFKNFGPGRQFTMEMRIRARSFIRRELAIFPVLLSSDPYNSNHNNNSSDGIDAGSKGVLATSREIEFLTVYITSMLQLIDVQTAKGARVFLNILSDYIGTTNASIFLHELCSFLRSQYKTVAQYDRIVQYKAVDPSRKRKHQDEYGRPLAEVSEEDIRRNLQDLGTDILVQIPRAYSMRRQEYRR</sequence>
<reference evidence="2" key="1">
    <citation type="journal article" date="2024" name="Front. Bioeng. Biotechnol.">
        <title>Genome-scale model development and genomic sequencing of the oleaginous clade Lipomyces.</title>
        <authorList>
            <person name="Czajka J.J."/>
            <person name="Han Y."/>
            <person name="Kim J."/>
            <person name="Mondo S.J."/>
            <person name="Hofstad B.A."/>
            <person name="Robles A."/>
            <person name="Haridas S."/>
            <person name="Riley R."/>
            <person name="LaButti K."/>
            <person name="Pangilinan J."/>
            <person name="Andreopoulos W."/>
            <person name="Lipzen A."/>
            <person name="Yan J."/>
            <person name="Wang M."/>
            <person name="Ng V."/>
            <person name="Grigoriev I.V."/>
            <person name="Spatafora J.W."/>
            <person name="Magnuson J.K."/>
            <person name="Baker S.E."/>
            <person name="Pomraning K.R."/>
        </authorList>
    </citation>
    <scope>NUCLEOTIDE SEQUENCE [LARGE SCALE GENOMIC DNA]</scope>
    <source>
        <strain evidence="2">CBS 7786</strain>
    </source>
</reference>
<protein>
    <submittedName>
        <fullName evidence="1">Uncharacterized protein</fullName>
    </submittedName>
</protein>
<proteinExistence type="predicted"/>
<dbReference type="EMBL" id="MU971348">
    <property type="protein sequence ID" value="KAK9239270.1"/>
    <property type="molecule type" value="Genomic_DNA"/>
</dbReference>
<accession>A0ACC3T6V1</accession>
<evidence type="ECO:0000313" key="2">
    <source>
        <dbReference type="Proteomes" id="UP001433508"/>
    </source>
</evidence>
<gene>
    <name evidence="1" type="ORF">V1525DRAFT_399019</name>
</gene>
<keyword evidence="2" id="KW-1185">Reference proteome</keyword>
<name>A0ACC3T6V1_LIPKO</name>
<evidence type="ECO:0000313" key="1">
    <source>
        <dbReference type="EMBL" id="KAK9239270.1"/>
    </source>
</evidence>
<comment type="caution">
    <text evidence="1">The sequence shown here is derived from an EMBL/GenBank/DDBJ whole genome shotgun (WGS) entry which is preliminary data.</text>
</comment>
<dbReference type="Proteomes" id="UP001433508">
    <property type="component" value="Unassembled WGS sequence"/>
</dbReference>